<comment type="similarity">
    <text evidence="1 2">Belongs to the phD/YefM antitoxin family.</text>
</comment>
<dbReference type="KEGG" id="lmoi:VV02_25795"/>
<organism evidence="3 4">
    <name type="scientific">Luteipulveratus mongoliensis</name>
    <dbReference type="NCBI Taxonomy" id="571913"/>
    <lineage>
        <taxon>Bacteria</taxon>
        <taxon>Bacillati</taxon>
        <taxon>Actinomycetota</taxon>
        <taxon>Actinomycetes</taxon>
        <taxon>Micrococcales</taxon>
        <taxon>Dermacoccaceae</taxon>
        <taxon>Luteipulveratus</taxon>
    </lineage>
</organism>
<keyword evidence="4" id="KW-1185">Reference proteome</keyword>
<dbReference type="Gene3D" id="3.40.1620.10">
    <property type="entry name" value="YefM-like domain"/>
    <property type="match status" value="1"/>
</dbReference>
<name>A0A0K1JPF6_9MICO</name>
<dbReference type="Proteomes" id="UP000066480">
    <property type="component" value="Chromosome"/>
</dbReference>
<dbReference type="STRING" id="571913.VV02_25795"/>
<evidence type="ECO:0000313" key="3">
    <source>
        <dbReference type="EMBL" id="AKU18473.1"/>
    </source>
</evidence>
<dbReference type="InterPro" id="IPR006442">
    <property type="entry name" value="Antitoxin_Phd/YefM"/>
</dbReference>
<sequence length="92" mass="9990">MKTLSISAAKAKLNELVDDAQRTHEHVTLTKNGSPAAVMVSADEWEAIQETLFWQSQPGIREDVAQAEQDISEGNTVGADEVRARYGLPPLG</sequence>
<dbReference type="InterPro" id="IPR051405">
    <property type="entry name" value="phD/YefM_antitoxin"/>
</dbReference>
<gene>
    <name evidence="3" type="ORF">VV02_25795</name>
</gene>
<evidence type="ECO:0000256" key="2">
    <source>
        <dbReference type="RuleBase" id="RU362080"/>
    </source>
</evidence>
<dbReference type="Gene3D" id="1.10.1220.170">
    <property type="match status" value="1"/>
</dbReference>
<proteinExistence type="inferred from homology"/>
<dbReference type="OrthoDB" id="488160at2"/>
<dbReference type="SUPFAM" id="SSF143120">
    <property type="entry name" value="YefM-like"/>
    <property type="match status" value="1"/>
</dbReference>
<accession>A0A0K1JPF6</accession>
<dbReference type="PANTHER" id="PTHR33713:SF10">
    <property type="entry name" value="ANTITOXIN YAFN"/>
    <property type="match status" value="1"/>
</dbReference>
<protein>
    <recommendedName>
        <fullName evidence="2">Antitoxin</fullName>
    </recommendedName>
</protein>
<comment type="function">
    <text evidence="2">Antitoxin component of a type II toxin-antitoxin (TA) system.</text>
</comment>
<evidence type="ECO:0000313" key="4">
    <source>
        <dbReference type="Proteomes" id="UP000066480"/>
    </source>
</evidence>
<dbReference type="NCBIfam" id="TIGR01552">
    <property type="entry name" value="phd_fam"/>
    <property type="match status" value="1"/>
</dbReference>
<dbReference type="PANTHER" id="PTHR33713">
    <property type="entry name" value="ANTITOXIN YAFN-RELATED"/>
    <property type="match status" value="1"/>
</dbReference>
<dbReference type="InterPro" id="IPR036165">
    <property type="entry name" value="YefM-like_sf"/>
</dbReference>
<dbReference type="RefSeq" id="WP_052596322.1">
    <property type="nucleotide sequence ID" value="NZ_CP011112.1"/>
</dbReference>
<dbReference type="EMBL" id="CP011112">
    <property type="protein sequence ID" value="AKU18473.1"/>
    <property type="molecule type" value="Genomic_DNA"/>
</dbReference>
<dbReference type="Pfam" id="PF02604">
    <property type="entry name" value="PhdYeFM_antitox"/>
    <property type="match status" value="1"/>
</dbReference>
<evidence type="ECO:0000256" key="1">
    <source>
        <dbReference type="ARBA" id="ARBA00009981"/>
    </source>
</evidence>
<dbReference type="AlphaFoldDB" id="A0A0K1JPF6"/>
<reference evidence="3 4" key="1">
    <citation type="submission" date="2015-03" db="EMBL/GenBank/DDBJ databases">
        <title>Luteipulveratus halotolerans sp. nov., a novel actinobacterium (Dermacoccaceae) from Sarawak, Malaysia.</title>
        <authorList>
            <person name="Juboi H."/>
            <person name="Basik A."/>
            <person name="Shamsul S.S."/>
            <person name="Arnold P."/>
            <person name="Schmitt E.K."/>
            <person name="Sanglier J.-J."/>
            <person name="Yeo T."/>
        </authorList>
    </citation>
    <scope>NUCLEOTIDE SEQUENCE [LARGE SCALE GENOMIC DNA]</scope>
    <source>
        <strain evidence="3 4">MN07-A0370</strain>
    </source>
</reference>